<keyword evidence="2" id="KW-1185">Reference proteome</keyword>
<dbReference type="Proteomes" id="UP001500724">
    <property type="component" value="Unassembled WGS sequence"/>
</dbReference>
<evidence type="ECO:0000313" key="2">
    <source>
        <dbReference type="Proteomes" id="UP001500724"/>
    </source>
</evidence>
<dbReference type="RefSeq" id="WP_344002467.1">
    <property type="nucleotide sequence ID" value="NZ_BAAAGU010000036.1"/>
</dbReference>
<gene>
    <name evidence="1" type="ORF">GCM10009535_35700</name>
</gene>
<reference evidence="1 2" key="1">
    <citation type="journal article" date="2019" name="Int. J. Syst. Evol. Microbiol.">
        <title>The Global Catalogue of Microorganisms (GCM) 10K type strain sequencing project: providing services to taxonomists for standard genome sequencing and annotation.</title>
        <authorList>
            <consortium name="The Broad Institute Genomics Platform"/>
            <consortium name="The Broad Institute Genome Sequencing Center for Infectious Disease"/>
            <person name="Wu L."/>
            <person name="Ma J."/>
        </authorList>
    </citation>
    <scope>NUCLEOTIDE SEQUENCE [LARGE SCALE GENOMIC DNA]</scope>
    <source>
        <strain evidence="1 2">JCM 10367</strain>
    </source>
</reference>
<name>A0ABN1HJ70_9ACTN</name>
<sequence>MRGSPERPPSWTLEGQVAAAAKGNHGAGAVLLTAFLLWITLHRHRPAALAAAGPTCALGLGWLAFH</sequence>
<organism evidence="1 2">
    <name type="scientific">Streptomyces thermocarboxydovorans</name>
    <dbReference type="NCBI Taxonomy" id="59298"/>
    <lineage>
        <taxon>Bacteria</taxon>
        <taxon>Bacillati</taxon>
        <taxon>Actinomycetota</taxon>
        <taxon>Actinomycetes</taxon>
        <taxon>Kitasatosporales</taxon>
        <taxon>Streptomycetaceae</taxon>
        <taxon>Streptomyces</taxon>
    </lineage>
</organism>
<protein>
    <submittedName>
        <fullName evidence="1">Uncharacterized protein</fullName>
    </submittedName>
</protein>
<dbReference type="EMBL" id="BAAAGU010000036">
    <property type="protein sequence ID" value="GAA0653988.1"/>
    <property type="molecule type" value="Genomic_DNA"/>
</dbReference>
<evidence type="ECO:0000313" key="1">
    <source>
        <dbReference type="EMBL" id="GAA0653988.1"/>
    </source>
</evidence>
<accession>A0ABN1HJ70</accession>
<proteinExistence type="predicted"/>
<comment type="caution">
    <text evidence="1">The sequence shown here is derived from an EMBL/GenBank/DDBJ whole genome shotgun (WGS) entry which is preliminary data.</text>
</comment>